<dbReference type="RefSeq" id="WP_137247445.1">
    <property type="nucleotide sequence ID" value="NZ_SZQA01000011.1"/>
</dbReference>
<accession>A0A4U3MI81</accession>
<evidence type="ECO:0000313" key="3">
    <source>
        <dbReference type="Proteomes" id="UP000308705"/>
    </source>
</evidence>
<dbReference type="InterPro" id="IPR046924">
    <property type="entry name" value="CATASP"/>
</dbReference>
<dbReference type="Proteomes" id="UP000308705">
    <property type="component" value="Unassembled WGS sequence"/>
</dbReference>
<protein>
    <recommendedName>
        <fullName evidence="1">CATRA-Associated Small Protein domain-containing protein</fullName>
    </recommendedName>
</protein>
<sequence length="97" mass="10559">MSDGLDDLRKLLAEIPTLRLKETVWKDVAELLADADDPGEIQGVAGGLRMVIDSKRISRIGDPPVVPAPPVVRERLARLVMRIGGPEDLRDPEDGPV</sequence>
<dbReference type="AlphaFoldDB" id="A0A4U3MI81"/>
<evidence type="ECO:0000313" key="2">
    <source>
        <dbReference type="EMBL" id="TKK88359.1"/>
    </source>
</evidence>
<proteinExistence type="predicted"/>
<comment type="caution">
    <text evidence="2">The sequence shown here is derived from an EMBL/GenBank/DDBJ whole genome shotgun (WGS) entry which is preliminary data.</text>
</comment>
<dbReference type="Pfam" id="PF20271">
    <property type="entry name" value="CATASP"/>
    <property type="match status" value="1"/>
</dbReference>
<reference evidence="2 3" key="1">
    <citation type="submission" date="2019-04" db="EMBL/GenBank/DDBJ databases">
        <title>Herbidospora sp. NEAU-GS14.nov., a novel actinomycete isolated from soil.</title>
        <authorList>
            <person name="Han L."/>
        </authorList>
    </citation>
    <scope>NUCLEOTIDE SEQUENCE [LARGE SCALE GENOMIC DNA]</scope>
    <source>
        <strain evidence="2 3">NEAU-GS14</strain>
    </source>
</reference>
<organism evidence="2 3">
    <name type="scientific">Herbidospora galbida</name>
    <dbReference type="NCBI Taxonomy" id="2575442"/>
    <lineage>
        <taxon>Bacteria</taxon>
        <taxon>Bacillati</taxon>
        <taxon>Actinomycetota</taxon>
        <taxon>Actinomycetes</taxon>
        <taxon>Streptosporangiales</taxon>
        <taxon>Streptosporangiaceae</taxon>
        <taxon>Herbidospora</taxon>
    </lineage>
</organism>
<feature type="domain" description="CATRA-Associated Small Protein" evidence="1">
    <location>
        <begin position="7"/>
        <end position="86"/>
    </location>
</feature>
<evidence type="ECO:0000259" key="1">
    <source>
        <dbReference type="Pfam" id="PF20271"/>
    </source>
</evidence>
<name>A0A4U3MI81_9ACTN</name>
<keyword evidence="3" id="KW-1185">Reference proteome</keyword>
<dbReference type="EMBL" id="SZQA01000011">
    <property type="protein sequence ID" value="TKK88359.1"/>
    <property type="molecule type" value="Genomic_DNA"/>
</dbReference>
<gene>
    <name evidence="2" type="ORF">FDA94_13730</name>
</gene>